<keyword evidence="1" id="KW-0805">Transcription regulation</keyword>
<dbReference type="InterPro" id="IPR050109">
    <property type="entry name" value="HTH-type_TetR-like_transc_reg"/>
</dbReference>
<dbReference type="PANTHER" id="PTHR30055:SF234">
    <property type="entry name" value="HTH-TYPE TRANSCRIPTIONAL REGULATOR BETI"/>
    <property type="match status" value="1"/>
</dbReference>
<keyword evidence="3" id="KW-0804">Transcription</keyword>
<dbReference type="Pfam" id="PF00440">
    <property type="entry name" value="TetR_N"/>
    <property type="match status" value="1"/>
</dbReference>
<dbReference type="InterPro" id="IPR049513">
    <property type="entry name" value="TetR_C_40"/>
</dbReference>
<evidence type="ECO:0000313" key="8">
    <source>
        <dbReference type="Proteomes" id="UP000093962"/>
    </source>
</evidence>
<feature type="region of interest" description="Disordered" evidence="5">
    <location>
        <begin position="1"/>
        <end position="20"/>
    </location>
</feature>
<keyword evidence="2 4" id="KW-0238">DNA-binding</keyword>
<dbReference type="InterPro" id="IPR023772">
    <property type="entry name" value="DNA-bd_HTH_TetR-type_CS"/>
</dbReference>
<comment type="caution">
    <text evidence="7">The sequence shown here is derived from an EMBL/GenBank/DDBJ whole genome shotgun (WGS) entry which is preliminary data.</text>
</comment>
<evidence type="ECO:0000256" key="3">
    <source>
        <dbReference type="ARBA" id="ARBA00023163"/>
    </source>
</evidence>
<dbReference type="SUPFAM" id="SSF46689">
    <property type="entry name" value="Homeodomain-like"/>
    <property type="match status" value="1"/>
</dbReference>
<gene>
    <name evidence="7" type="ORF">A5642_09350</name>
</gene>
<organism evidence="7 8">
    <name type="scientific">Mycolicibacterium mucogenicum</name>
    <name type="common">Mycobacterium mucogenicum</name>
    <dbReference type="NCBI Taxonomy" id="56689"/>
    <lineage>
        <taxon>Bacteria</taxon>
        <taxon>Bacillati</taxon>
        <taxon>Actinomycetota</taxon>
        <taxon>Actinomycetes</taxon>
        <taxon>Mycobacteriales</taxon>
        <taxon>Mycobacteriaceae</taxon>
        <taxon>Mycolicibacterium</taxon>
    </lineage>
</organism>
<dbReference type="PRINTS" id="PR00455">
    <property type="entry name" value="HTHTETR"/>
</dbReference>
<feature type="domain" description="HTH tetR-type" evidence="6">
    <location>
        <begin position="18"/>
        <end position="78"/>
    </location>
</feature>
<proteinExistence type="predicted"/>
<dbReference type="GO" id="GO:0003700">
    <property type="term" value="F:DNA-binding transcription factor activity"/>
    <property type="evidence" value="ECO:0007669"/>
    <property type="project" value="TreeGrafter"/>
</dbReference>
<dbReference type="EMBL" id="LZSF01000012">
    <property type="protein sequence ID" value="OBA92441.1"/>
    <property type="molecule type" value="Genomic_DNA"/>
</dbReference>
<evidence type="ECO:0000313" key="7">
    <source>
        <dbReference type="EMBL" id="OBA92441.1"/>
    </source>
</evidence>
<dbReference type="PROSITE" id="PS01081">
    <property type="entry name" value="HTH_TETR_1"/>
    <property type="match status" value="1"/>
</dbReference>
<evidence type="ECO:0000256" key="1">
    <source>
        <dbReference type="ARBA" id="ARBA00023015"/>
    </source>
</evidence>
<dbReference type="GO" id="GO:0000976">
    <property type="term" value="F:transcription cis-regulatory region binding"/>
    <property type="evidence" value="ECO:0007669"/>
    <property type="project" value="TreeGrafter"/>
</dbReference>
<dbReference type="PANTHER" id="PTHR30055">
    <property type="entry name" value="HTH-TYPE TRANSCRIPTIONAL REGULATOR RUTR"/>
    <property type="match status" value="1"/>
</dbReference>
<evidence type="ECO:0000256" key="5">
    <source>
        <dbReference type="SAM" id="MobiDB-lite"/>
    </source>
</evidence>
<dbReference type="OrthoDB" id="5112469at2"/>
<evidence type="ECO:0000256" key="2">
    <source>
        <dbReference type="ARBA" id="ARBA00023125"/>
    </source>
</evidence>
<dbReference type="AlphaFoldDB" id="A0A1A0N540"/>
<feature type="DNA-binding region" description="H-T-H motif" evidence="4">
    <location>
        <begin position="41"/>
        <end position="60"/>
    </location>
</feature>
<dbReference type="Proteomes" id="UP000093962">
    <property type="component" value="Unassembled WGS sequence"/>
</dbReference>
<dbReference type="InterPro" id="IPR001647">
    <property type="entry name" value="HTH_TetR"/>
</dbReference>
<reference evidence="7 8" key="1">
    <citation type="submission" date="2016-06" db="EMBL/GenBank/DDBJ databases">
        <authorList>
            <person name="Kjaerup R.B."/>
            <person name="Dalgaard T.S."/>
            <person name="Juul-Madsen H.R."/>
        </authorList>
    </citation>
    <scope>NUCLEOTIDE SEQUENCE [LARGE SCALE GENOMIC DNA]</scope>
    <source>
        <strain evidence="7 8">1199456.5</strain>
    </source>
</reference>
<dbReference type="RefSeq" id="WP_064857362.1">
    <property type="nucleotide sequence ID" value="NZ_LZSF01000012.1"/>
</dbReference>
<name>A0A1A0N540_MYCMU</name>
<accession>A0A1A0N540</accession>
<dbReference type="Pfam" id="PF21306">
    <property type="entry name" value="TetR_C_40"/>
    <property type="match status" value="1"/>
</dbReference>
<evidence type="ECO:0000256" key="4">
    <source>
        <dbReference type="PROSITE-ProRule" id="PRU00335"/>
    </source>
</evidence>
<dbReference type="InterPro" id="IPR009057">
    <property type="entry name" value="Homeodomain-like_sf"/>
</dbReference>
<dbReference type="Gene3D" id="1.10.357.10">
    <property type="entry name" value="Tetracycline Repressor, domain 2"/>
    <property type="match status" value="1"/>
</dbReference>
<protein>
    <recommendedName>
        <fullName evidence="6">HTH tetR-type domain-containing protein</fullName>
    </recommendedName>
</protein>
<sequence>MAVPTDTPKPNRTARRKAETRTRLVEAGRAVISRKGVEAATIGEIAESADVAVGSFYNYFSTKEELLDAVIDEALELHGQAMDALTADLSDPASIVAIALYSTLAAAADNPVWGWLVVRVAFTHESLVKRLGARLLADVRRGIDEDRFHITDPVLTEYVIGGALIGCLRARLDGEVDASADVEFVAYALRLLGLTTGEAAELAVRFKPEESGR</sequence>
<dbReference type="PROSITE" id="PS50977">
    <property type="entry name" value="HTH_TETR_2"/>
    <property type="match status" value="1"/>
</dbReference>
<evidence type="ECO:0000259" key="6">
    <source>
        <dbReference type="PROSITE" id="PS50977"/>
    </source>
</evidence>